<gene>
    <name evidence="2" type="ORF">ACFQ5G_39175</name>
</gene>
<dbReference type="PANTHER" id="PTHR48050">
    <property type="entry name" value="STEROL 3-BETA-GLUCOSYLTRANSFERASE"/>
    <property type="match status" value="1"/>
</dbReference>
<dbReference type="PANTHER" id="PTHR48050:SF13">
    <property type="entry name" value="STEROL 3-BETA-GLUCOSYLTRANSFERASE UGT80A2"/>
    <property type="match status" value="1"/>
</dbReference>
<proteinExistence type="predicted"/>
<dbReference type="SUPFAM" id="SSF53756">
    <property type="entry name" value="UDP-Glycosyltransferase/glycogen phosphorylase"/>
    <property type="match status" value="1"/>
</dbReference>
<dbReference type="Pfam" id="PF06722">
    <property type="entry name" value="EryCIII-like_C"/>
    <property type="match status" value="1"/>
</dbReference>
<dbReference type="Gene3D" id="3.40.50.2000">
    <property type="entry name" value="Glycogen Phosphorylase B"/>
    <property type="match status" value="2"/>
</dbReference>
<evidence type="ECO:0000259" key="1">
    <source>
        <dbReference type="Pfam" id="PF06722"/>
    </source>
</evidence>
<protein>
    <submittedName>
        <fullName evidence="2">Nucleotide disphospho-sugar-binding domain-containing protein</fullName>
    </submittedName>
</protein>
<dbReference type="InterPro" id="IPR002213">
    <property type="entry name" value="UDP_glucos_trans"/>
</dbReference>
<reference evidence="3" key="1">
    <citation type="journal article" date="2019" name="Int. J. Syst. Evol. Microbiol.">
        <title>The Global Catalogue of Microorganisms (GCM) 10K type strain sequencing project: providing services to taxonomists for standard genome sequencing and annotation.</title>
        <authorList>
            <consortium name="The Broad Institute Genomics Platform"/>
            <consortium name="The Broad Institute Genome Sequencing Center for Infectious Disease"/>
            <person name="Wu L."/>
            <person name="Ma J."/>
        </authorList>
    </citation>
    <scope>NUCLEOTIDE SEQUENCE [LARGE SCALE GENOMIC DNA]</scope>
    <source>
        <strain evidence="3">CCM 7526</strain>
    </source>
</reference>
<dbReference type="InterPro" id="IPR050426">
    <property type="entry name" value="Glycosyltransferase_28"/>
</dbReference>
<comment type="caution">
    <text evidence="2">The sequence shown here is derived from an EMBL/GenBank/DDBJ whole genome shotgun (WGS) entry which is preliminary data.</text>
</comment>
<keyword evidence="3" id="KW-1185">Reference proteome</keyword>
<name>A0ABW4AM85_9ACTN</name>
<organism evidence="2 3">
    <name type="scientific">Actinoplanes sichuanensis</name>
    <dbReference type="NCBI Taxonomy" id="512349"/>
    <lineage>
        <taxon>Bacteria</taxon>
        <taxon>Bacillati</taxon>
        <taxon>Actinomycetota</taxon>
        <taxon>Actinomycetes</taxon>
        <taxon>Micromonosporales</taxon>
        <taxon>Micromonosporaceae</taxon>
        <taxon>Actinoplanes</taxon>
    </lineage>
</organism>
<dbReference type="CDD" id="cd03784">
    <property type="entry name" value="GT1_Gtf-like"/>
    <property type="match status" value="1"/>
</dbReference>
<sequence length="354" mass="36720">MRSNIALMSVPLHAHVNPMLGVAAELVDRGHRVTFASGGAFAALIAETGATPVPYLSGFPADGAPGDGWLAATGDGRQTARRFGSERDAAFPQLVSAYGADRPDLIVHDTVTAFAPQLADFWGVPRVRFSPTHVFQPADAEPIVPTVVAITRSLQADVDRLGPEHLFVGPVPWSRRTGGNWIAPTDRRVALVSLGSGHHGRTDAPLRCAEGLAAAGWHVVLALANGPDGAFSRVHLPPGVEVHHGLPPARVLEHAGVIVTAGGAGDALDGLAYGVPLVVVPEGIEQFLTAARVQALGVGRMITPERFSAAAVRVAAEELTGDAATRTALDTMRAEILLSGGASAAADLIEKQLA</sequence>
<dbReference type="RefSeq" id="WP_317789882.1">
    <property type="nucleotide sequence ID" value="NZ_AP028461.1"/>
</dbReference>
<dbReference type="InterPro" id="IPR010610">
    <property type="entry name" value="EryCIII-like_C"/>
</dbReference>
<evidence type="ECO:0000313" key="3">
    <source>
        <dbReference type="Proteomes" id="UP001597183"/>
    </source>
</evidence>
<evidence type="ECO:0000313" key="2">
    <source>
        <dbReference type="EMBL" id="MFD1371388.1"/>
    </source>
</evidence>
<feature type="domain" description="Erythromycin biosynthesis protein CIII-like C-terminal" evidence="1">
    <location>
        <begin position="234"/>
        <end position="337"/>
    </location>
</feature>
<dbReference type="Proteomes" id="UP001597183">
    <property type="component" value="Unassembled WGS sequence"/>
</dbReference>
<accession>A0ABW4AM85</accession>
<dbReference type="EMBL" id="JBHTMK010000051">
    <property type="protein sequence ID" value="MFD1371388.1"/>
    <property type="molecule type" value="Genomic_DNA"/>
</dbReference>